<evidence type="ECO:0000256" key="1">
    <source>
        <dbReference type="SAM" id="MobiDB-lite"/>
    </source>
</evidence>
<protein>
    <submittedName>
        <fullName evidence="2">Uncharacterized protein</fullName>
    </submittedName>
</protein>
<accession>A0A9P4UC44</accession>
<organism evidence="2 3">
    <name type="scientific">Karstenula rhodostoma CBS 690.94</name>
    <dbReference type="NCBI Taxonomy" id="1392251"/>
    <lineage>
        <taxon>Eukaryota</taxon>
        <taxon>Fungi</taxon>
        <taxon>Dikarya</taxon>
        <taxon>Ascomycota</taxon>
        <taxon>Pezizomycotina</taxon>
        <taxon>Dothideomycetes</taxon>
        <taxon>Pleosporomycetidae</taxon>
        <taxon>Pleosporales</taxon>
        <taxon>Massarineae</taxon>
        <taxon>Didymosphaeriaceae</taxon>
        <taxon>Karstenula</taxon>
    </lineage>
</organism>
<proteinExistence type="predicted"/>
<sequence>MVQRRLTAAKKKNAATARQARCEGVPFAAAWAAATRPAADWQAVGREKRCSGSARPGCQRSRIAASQQLAQGPGGDAAGAGKQLMSSVEALAAAPRLGGIRAEIGAGLAGSSSPHFTSFKPLIIRRKLLPEPKLALSRQPVRRPPSPATCHLQPAPQPVQSSPTAQAAPARAP</sequence>
<dbReference type="EMBL" id="MU001501">
    <property type="protein sequence ID" value="KAF2443948.1"/>
    <property type="molecule type" value="Genomic_DNA"/>
</dbReference>
<dbReference type="Proteomes" id="UP000799764">
    <property type="component" value="Unassembled WGS sequence"/>
</dbReference>
<name>A0A9P4UC44_9PLEO</name>
<keyword evidence="3" id="KW-1185">Reference proteome</keyword>
<evidence type="ECO:0000313" key="3">
    <source>
        <dbReference type="Proteomes" id="UP000799764"/>
    </source>
</evidence>
<gene>
    <name evidence="2" type="ORF">P171DRAFT_485416</name>
</gene>
<evidence type="ECO:0000313" key="2">
    <source>
        <dbReference type="EMBL" id="KAF2443948.1"/>
    </source>
</evidence>
<reference evidence="2" key="1">
    <citation type="journal article" date="2020" name="Stud. Mycol.">
        <title>101 Dothideomycetes genomes: a test case for predicting lifestyles and emergence of pathogens.</title>
        <authorList>
            <person name="Haridas S."/>
            <person name="Albert R."/>
            <person name="Binder M."/>
            <person name="Bloem J."/>
            <person name="Labutti K."/>
            <person name="Salamov A."/>
            <person name="Andreopoulos B."/>
            <person name="Baker S."/>
            <person name="Barry K."/>
            <person name="Bills G."/>
            <person name="Bluhm B."/>
            <person name="Cannon C."/>
            <person name="Castanera R."/>
            <person name="Culley D."/>
            <person name="Daum C."/>
            <person name="Ezra D."/>
            <person name="Gonzalez J."/>
            <person name="Henrissat B."/>
            <person name="Kuo A."/>
            <person name="Liang C."/>
            <person name="Lipzen A."/>
            <person name="Lutzoni F."/>
            <person name="Magnuson J."/>
            <person name="Mondo S."/>
            <person name="Nolan M."/>
            <person name="Ohm R."/>
            <person name="Pangilinan J."/>
            <person name="Park H.-J."/>
            <person name="Ramirez L."/>
            <person name="Alfaro M."/>
            <person name="Sun H."/>
            <person name="Tritt A."/>
            <person name="Yoshinaga Y."/>
            <person name="Zwiers L.-H."/>
            <person name="Turgeon B."/>
            <person name="Goodwin S."/>
            <person name="Spatafora J."/>
            <person name="Crous P."/>
            <person name="Grigoriev I."/>
        </authorList>
    </citation>
    <scope>NUCLEOTIDE SEQUENCE</scope>
    <source>
        <strain evidence="2">CBS 690.94</strain>
    </source>
</reference>
<feature type="region of interest" description="Disordered" evidence="1">
    <location>
        <begin position="133"/>
        <end position="173"/>
    </location>
</feature>
<dbReference type="AlphaFoldDB" id="A0A9P4UC44"/>
<comment type="caution">
    <text evidence="2">The sequence shown here is derived from an EMBL/GenBank/DDBJ whole genome shotgun (WGS) entry which is preliminary data.</text>
</comment>